<dbReference type="Proteomes" id="UP000241394">
    <property type="component" value="Chromosome LG28"/>
</dbReference>
<evidence type="ECO:0000256" key="6">
    <source>
        <dbReference type="ARBA" id="ARBA00044504"/>
    </source>
</evidence>
<evidence type="ECO:0000313" key="10">
    <source>
        <dbReference type="Proteomes" id="UP000241394"/>
    </source>
</evidence>
<dbReference type="GO" id="GO:0022857">
    <property type="term" value="F:transmembrane transporter activity"/>
    <property type="evidence" value="ECO:0007669"/>
    <property type="project" value="InterPro"/>
</dbReference>
<accession>A0A2R6P7Q3</accession>
<evidence type="ECO:0000256" key="8">
    <source>
        <dbReference type="SAM" id="Phobius"/>
    </source>
</evidence>
<dbReference type="Gramene" id="PSR86633">
    <property type="protein sequence ID" value="PSR86633"/>
    <property type="gene ID" value="CEY00_Acc32257"/>
</dbReference>
<comment type="caution">
    <text evidence="9">The sequence shown here is derived from an EMBL/GenBank/DDBJ whole genome shotgun (WGS) entry which is preliminary data.</text>
</comment>
<dbReference type="AlphaFoldDB" id="A0A2R6P7Q3"/>
<name>A0A2R6P7Q3_ACTCC</name>
<gene>
    <name evidence="9" type="ORF">CEY00_Acc32257</name>
</gene>
<evidence type="ECO:0000256" key="3">
    <source>
        <dbReference type="ARBA" id="ARBA00022692"/>
    </source>
</evidence>
<proteinExistence type="inferred from homology"/>
<dbReference type="Gene3D" id="1.20.1250.20">
    <property type="entry name" value="MFS general substrate transporter like domains"/>
    <property type="match status" value="1"/>
</dbReference>
<dbReference type="GO" id="GO:0016020">
    <property type="term" value="C:membrane"/>
    <property type="evidence" value="ECO:0007669"/>
    <property type="project" value="UniProtKB-SubCell"/>
</dbReference>
<comment type="subcellular location">
    <subcellularLocation>
        <location evidence="1">Membrane</location>
        <topology evidence="1">Multi-pass membrane protein</topology>
    </subcellularLocation>
</comment>
<dbReference type="Pfam" id="PF00854">
    <property type="entry name" value="PTR2"/>
    <property type="match status" value="1"/>
</dbReference>
<sequence>MNKQKLRYLFTIGVAGTRFTLGTMGADQFNNPKHQGSSFNWVISTLYISSATSATVIVYVEDNASWGLGFGLCAVANVVGLAVFMFGSRFYCRVRPQGSPFTGLSCVVVAAIRKRKILLSLKSEDDYHRAHDEEATVVASTPTTTFKRHWTRWLDHKFVEAMHIAASRRSTNPNQALSPMVHGHIPKHPTSHPKQLSHPPSPHHGPAPRTPLQNPTGVHASLHNGLRTPHNYPARPVLIPGVAEDHRSISTPCSE</sequence>
<reference evidence="9 10" key="1">
    <citation type="submission" date="2017-07" db="EMBL/GenBank/DDBJ databases">
        <title>An improved, manually edited Actinidia chinensis var. chinensis (kiwifruit) genome highlights the challenges associated with draft genomes and gene prediction in plants.</title>
        <authorList>
            <person name="Pilkington S."/>
            <person name="Crowhurst R."/>
            <person name="Hilario E."/>
            <person name="Nardozza S."/>
            <person name="Fraser L."/>
            <person name="Peng Y."/>
            <person name="Gunaseelan K."/>
            <person name="Simpson R."/>
            <person name="Tahir J."/>
            <person name="Deroles S."/>
            <person name="Templeton K."/>
            <person name="Luo Z."/>
            <person name="Davy M."/>
            <person name="Cheng C."/>
            <person name="Mcneilage M."/>
            <person name="Scaglione D."/>
            <person name="Liu Y."/>
            <person name="Zhang Q."/>
            <person name="Datson P."/>
            <person name="De Silva N."/>
            <person name="Gardiner S."/>
            <person name="Bassett H."/>
            <person name="Chagne D."/>
            <person name="Mccallum J."/>
            <person name="Dzierzon H."/>
            <person name="Deng C."/>
            <person name="Wang Y.-Y."/>
            <person name="Barron N."/>
            <person name="Manako K."/>
            <person name="Bowen J."/>
            <person name="Foster T."/>
            <person name="Erridge Z."/>
            <person name="Tiffin H."/>
            <person name="Waite C."/>
            <person name="Davies K."/>
            <person name="Grierson E."/>
            <person name="Laing W."/>
            <person name="Kirk R."/>
            <person name="Chen X."/>
            <person name="Wood M."/>
            <person name="Montefiori M."/>
            <person name="Brummell D."/>
            <person name="Schwinn K."/>
            <person name="Catanach A."/>
            <person name="Fullerton C."/>
            <person name="Li D."/>
            <person name="Meiyalaghan S."/>
            <person name="Nieuwenhuizen N."/>
            <person name="Read N."/>
            <person name="Prakash R."/>
            <person name="Hunter D."/>
            <person name="Zhang H."/>
            <person name="Mckenzie M."/>
            <person name="Knabel M."/>
            <person name="Harris A."/>
            <person name="Allan A."/>
            <person name="Chen A."/>
            <person name="Janssen B."/>
            <person name="Plunkett B."/>
            <person name="Dwamena C."/>
            <person name="Voogd C."/>
            <person name="Leif D."/>
            <person name="Lafferty D."/>
            <person name="Souleyre E."/>
            <person name="Varkonyi-Gasic E."/>
            <person name="Gambi F."/>
            <person name="Hanley J."/>
            <person name="Yao J.-L."/>
            <person name="Cheung J."/>
            <person name="David K."/>
            <person name="Warren B."/>
            <person name="Marsh K."/>
            <person name="Snowden K."/>
            <person name="Lin-Wang K."/>
            <person name="Brian L."/>
            <person name="Martinez-Sanchez M."/>
            <person name="Wang M."/>
            <person name="Ileperuma N."/>
            <person name="Macnee N."/>
            <person name="Campin R."/>
            <person name="Mcatee P."/>
            <person name="Drummond R."/>
            <person name="Espley R."/>
            <person name="Ireland H."/>
            <person name="Wu R."/>
            <person name="Atkinson R."/>
            <person name="Karunairetnam S."/>
            <person name="Bulley S."/>
            <person name="Chunkath S."/>
            <person name="Hanley Z."/>
            <person name="Storey R."/>
            <person name="Thrimawithana A."/>
            <person name="Thomson S."/>
            <person name="David C."/>
            <person name="Testolin R."/>
        </authorList>
    </citation>
    <scope>NUCLEOTIDE SEQUENCE [LARGE SCALE GENOMIC DNA]</scope>
    <source>
        <strain evidence="10">cv. Red5</strain>
        <tissue evidence="9">Young leaf</tissue>
    </source>
</reference>
<keyword evidence="5 8" id="KW-0472">Membrane</keyword>
<comment type="similarity">
    <text evidence="6">Belongs to the major facilitator superfamily. Phosphate:H(+) symporter (TC 2.A.1.9) family.</text>
</comment>
<dbReference type="SUPFAM" id="SSF103473">
    <property type="entry name" value="MFS general substrate transporter"/>
    <property type="match status" value="1"/>
</dbReference>
<keyword evidence="3 8" id="KW-0812">Transmembrane</keyword>
<dbReference type="InterPro" id="IPR036259">
    <property type="entry name" value="MFS_trans_sf"/>
</dbReference>
<dbReference type="EMBL" id="NKQK01000028">
    <property type="protein sequence ID" value="PSR86633.1"/>
    <property type="molecule type" value="Genomic_DNA"/>
</dbReference>
<evidence type="ECO:0000313" key="9">
    <source>
        <dbReference type="EMBL" id="PSR86633.1"/>
    </source>
</evidence>
<organism evidence="9 10">
    <name type="scientific">Actinidia chinensis var. chinensis</name>
    <name type="common">Chinese soft-hair kiwi</name>
    <dbReference type="NCBI Taxonomy" id="1590841"/>
    <lineage>
        <taxon>Eukaryota</taxon>
        <taxon>Viridiplantae</taxon>
        <taxon>Streptophyta</taxon>
        <taxon>Embryophyta</taxon>
        <taxon>Tracheophyta</taxon>
        <taxon>Spermatophyta</taxon>
        <taxon>Magnoliopsida</taxon>
        <taxon>eudicotyledons</taxon>
        <taxon>Gunneridae</taxon>
        <taxon>Pentapetalae</taxon>
        <taxon>asterids</taxon>
        <taxon>Ericales</taxon>
        <taxon>Actinidiaceae</taxon>
        <taxon>Actinidia</taxon>
    </lineage>
</organism>
<feature type="transmembrane region" description="Helical" evidence="8">
    <location>
        <begin position="38"/>
        <end position="60"/>
    </location>
</feature>
<comment type="similarity">
    <text evidence="2">Belongs to the major facilitator superfamily. Proton-dependent oligopeptide transporter (POT/PTR) (TC 2.A.17) family.</text>
</comment>
<evidence type="ECO:0000256" key="4">
    <source>
        <dbReference type="ARBA" id="ARBA00022989"/>
    </source>
</evidence>
<evidence type="ECO:0000256" key="5">
    <source>
        <dbReference type="ARBA" id="ARBA00023136"/>
    </source>
</evidence>
<evidence type="ECO:0000256" key="7">
    <source>
        <dbReference type="SAM" id="MobiDB-lite"/>
    </source>
</evidence>
<reference evidence="10" key="2">
    <citation type="journal article" date="2018" name="BMC Genomics">
        <title>A manually annotated Actinidia chinensis var. chinensis (kiwifruit) genome highlights the challenges associated with draft genomes and gene prediction in plants.</title>
        <authorList>
            <person name="Pilkington S.M."/>
            <person name="Crowhurst R."/>
            <person name="Hilario E."/>
            <person name="Nardozza S."/>
            <person name="Fraser L."/>
            <person name="Peng Y."/>
            <person name="Gunaseelan K."/>
            <person name="Simpson R."/>
            <person name="Tahir J."/>
            <person name="Deroles S.C."/>
            <person name="Templeton K."/>
            <person name="Luo Z."/>
            <person name="Davy M."/>
            <person name="Cheng C."/>
            <person name="McNeilage M."/>
            <person name="Scaglione D."/>
            <person name="Liu Y."/>
            <person name="Zhang Q."/>
            <person name="Datson P."/>
            <person name="De Silva N."/>
            <person name="Gardiner S.E."/>
            <person name="Bassett H."/>
            <person name="Chagne D."/>
            <person name="McCallum J."/>
            <person name="Dzierzon H."/>
            <person name="Deng C."/>
            <person name="Wang Y.Y."/>
            <person name="Barron L."/>
            <person name="Manako K."/>
            <person name="Bowen J."/>
            <person name="Foster T.M."/>
            <person name="Erridge Z.A."/>
            <person name="Tiffin H."/>
            <person name="Waite C.N."/>
            <person name="Davies K.M."/>
            <person name="Grierson E.P."/>
            <person name="Laing W.A."/>
            <person name="Kirk R."/>
            <person name="Chen X."/>
            <person name="Wood M."/>
            <person name="Montefiori M."/>
            <person name="Brummell D.A."/>
            <person name="Schwinn K.E."/>
            <person name="Catanach A."/>
            <person name="Fullerton C."/>
            <person name="Li D."/>
            <person name="Meiyalaghan S."/>
            <person name="Nieuwenhuizen N."/>
            <person name="Read N."/>
            <person name="Prakash R."/>
            <person name="Hunter D."/>
            <person name="Zhang H."/>
            <person name="McKenzie M."/>
            <person name="Knabel M."/>
            <person name="Harris A."/>
            <person name="Allan A.C."/>
            <person name="Gleave A."/>
            <person name="Chen A."/>
            <person name="Janssen B.J."/>
            <person name="Plunkett B."/>
            <person name="Ampomah-Dwamena C."/>
            <person name="Voogd C."/>
            <person name="Leif D."/>
            <person name="Lafferty D."/>
            <person name="Souleyre E.J.F."/>
            <person name="Varkonyi-Gasic E."/>
            <person name="Gambi F."/>
            <person name="Hanley J."/>
            <person name="Yao J.L."/>
            <person name="Cheung J."/>
            <person name="David K.M."/>
            <person name="Warren B."/>
            <person name="Marsh K."/>
            <person name="Snowden K.C."/>
            <person name="Lin-Wang K."/>
            <person name="Brian L."/>
            <person name="Martinez-Sanchez M."/>
            <person name="Wang M."/>
            <person name="Ileperuma N."/>
            <person name="Macnee N."/>
            <person name="Campin R."/>
            <person name="McAtee P."/>
            <person name="Drummond R.S.M."/>
            <person name="Espley R.V."/>
            <person name="Ireland H.S."/>
            <person name="Wu R."/>
            <person name="Atkinson R.G."/>
            <person name="Karunairetnam S."/>
            <person name="Bulley S."/>
            <person name="Chunkath S."/>
            <person name="Hanley Z."/>
            <person name="Storey R."/>
            <person name="Thrimawithana A.H."/>
            <person name="Thomson S."/>
            <person name="David C."/>
            <person name="Testolin R."/>
            <person name="Huang H."/>
            <person name="Hellens R.P."/>
            <person name="Schaffer R.J."/>
        </authorList>
    </citation>
    <scope>NUCLEOTIDE SEQUENCE [LARGE SCALE GENOMIC DNA]</scope>
    <source>
        <strain evidence="10">cv. Red5</strain>
    </source>
</reference>
<evidence type="ECO:0000256" key="2">
    <source>
        <dbReference type="ARBA" id="ARBA00005982"/>
    </source>
</evidence>
<feature type="region of interest" description="Disordered" evidence="7">
    <location>
        <begin position="169"/>
        <end position="236"/>
    </location>
</feature>
<evidence type="ECO:0000256" key="1">
    <source>
        <dbReference type="ARBA" id="ARBA00004141"/>
    </source>
</evidence>
<dbReference type="PANTHER" id="PTHR11654">
    <property type="entry name" value="OLIGOPEPTIDE TRANSPORTER-RELATED"/>
    <property type="match status" value="1"/>
</dbReference>
<protein>
    <submittedName>
        <fullName evidence="9">Protein NRT1/ PTR FAMILY 2.2 like</fullName>
    </submittedName>
</protein>
<feature type="compositionally biased region" description="Pro residues" evidence="7">
    <location>
        <begin position="199"/>
        <end position="209"/>
    </location>
</feature>
<keyword evidence="4 8" id="KW-1133">Transmembrane helix</keyword>
<dbReference type="OrthoDB" id="8904098at2759"/>
<dbReference type="InParanoid" id="A0A2R6P7Q3"/>
<feature type="transmembrane region" description="Helical" evidence="8">
    <location>
        <begin position="66"/>
        <end position="87"/>
    </location>
</feature>
<keyword evidence="10" id="KW-1185">Reference proteome</keyword>
<dbReference type="InterPro" id="IPR000109">
    <property type="entry name" value="POT_fam"/>
</dbReference>